<feature type="compositionally biased region" description="Basic and acidic residues" evidence="1">
    <location>
        <begin position="197"/>
        <end position="208"/>
    </location>
</feature>
<evidence type="ECO:0000313" key="3">
    <source>
        <dbReference type="EMBL" id="GLH67172.1"/>
    </source>
</evidence>
<comment type="caution">
    <text evidence="3">The sequence shown here is derived from an EMBL/GenBank/DDBJ whole genome shotgun (WGS) entry which is preliminary data.</text>
</comment>
<accession>A0ABQ5PXQ8</accession>
<keyword evidence="4" id="KW-1185">Reference proteome</keyword>
<keyword evidence="2" id="KW-0812">Transmembrane</keyword>
<organism evidence="3 4">
    <name type="scientific">Geothrix edaphica</name>
    <dbReference type="NCBI Taxonomy" id="2927976"/>
    <lineage>
        <taxon>Bacteria</taxon>
        <taxon>Pseudomonadati</taxon>
        <taxon>Acidobacteriota</taxon>
        <taxon>Holophagae</taxon>
        <taxon>Holophagales</taxon>
        <taxon>Holophagaceae</taxon>
        <taxon>Geothrix</taxon>
    </lineage>
</organism>
<keyword evidence="2" id="KW-1133">Transmembrane helix</keyword>
<keyword evidence="2" id="KW-0472">Membrane</keyword>
<feature type="transmembrane region" description="Helical" evidence="2">
    <location>
        <begin position="91"/>
        <end position="107"/>
    </location>
</feature>
<protein>
    <submittedName>
        <fullName evidence="3">Uncharacterized protein</fullName>
    </submittedName>
</protein>
<evidence type="ECO:0000313" key="4">
    <source>
        <dbReference type="Proteomes" id="UP001165044"/>
    </source>
</evidence>
<evidence type="ECO:0000256" key="1">
    <source>
        <dbReference type="SAM" id="MobiDB-lite"/>
    </source>
</evidence>
<feature type="transmembrane region" description="Helical" evidence="2">
    <location>
        <begin position="143"/>
        <end position="161"/>
    </location>
</feature>
<feature type="transmembrane region" description="Helical" evidence="2">
    <location>
        <begin position="167"/>
        <end position="184"/>
    </location>
</feature>
<feature type="transmembrane region" description="Helical" evidence="2">
    <location>
        <begin position="6"/>
        <end position="23"/>
    </location>
</feature>
<name>A0ABQ5PXQ8_9BACT</name>
<dbReference type="EMBL" id="BSDC01000002">
    <property type="protein sequence ID" value="GLH67172.1"/>
    <property type="molecule type" value="Genomic_DNA"/>
</dbReference>
<gene>
    <name evidence="3" type="primary">ylfA</name>
    <name evidence="3" type="ORF">GETHED_15360</name>
</gene>
<feature type="transmembrane region" description="Helical" evidence="2">
    <location>
        <begin position="59"/>
        <end position="79"/>
    </location>
</feature>
<sequence>MLPDHFAMIGAVIGSLGGFYYLYETIAGKAQPNRITWLLWGIFPMVIFVAQRAQGVEGASWASFAAGFTPLLVFAASFFNKNAYWKSEPRDYYLMAAAILGLILWAMTDRPNLALLFSLLADVLASIPTLIKSYRHPHSESWIAYAVSAFGFGISFLSVQTYHFENVAFVAYVFILNGTLAVLASRSPRHQQATPSKGERDEQRTGGA</sequence>
<feature type="region of interest" description="Disordered" evidence="1">
    <location>
        <begin position="187"/>
        <end position="208"/>
    </location>
</feature>
<feature type="transmembrane region" description="Helical" evidence="2">
    <location>
        <begin position="35"/>
        <end position="53"/>
    </location>
</feature>
<proteinExistence type="predicted"/>
<feature type="transmembrane region" description="Helical" evidence="2">
    <location>
        <begin position="113"/>
        <end position="131"/>
    </location>
</feature>
<evidence type="ECO:0000256" key="2">
    <source>
        <dbReference type="SAM" id="Phobius"/>
    </source>
</evidence>
<reference evidence="3" key="1">
    <citation type="journal article" date="2023" name="Antonie Van Leeuwenhoek">
        <title>Mesoterricola silvestris gen. nov., sp. nov., Mesoterricola sediminis sp. nov., Geothrix oryzae sp. nov., Geothrix edaphica sp. nov., Geothrix rubra sp. nov., and Geothrix limicola sp. nov., six novel members of Acidobacteriota isolated from soils.</title>
        <authorList>
            <person name="Itoh H."/>
            <person name="Sugisawa Y."/>
            <person name="Mise K."/>
            <person name="Xu Z."/>
            <person name="Kuniyasu M."/>
            <person name="Ushijima N."/>
            <person name="Kawano K."/>
            <person name="Kobayashi E."/>
            <person name="Shiratori Y."/>
            <person name="Masuda Y."/>
            <person name="Senoo K."/>
        </authorList>
    </citation>
    <scope>NUCLEOTIDE SEQUENCE</scope>
    <source>
        <strain evidence="3">Red802</strain>
    </source>
</reference>
<dbReference type="Proteomes" id="UP001165044">
    <property type="component" value="Unassembled WGS sequence"/>
</dbReference>